<evidence type="ECO:0000256" key="5">
    <source>
        <dbReference type="SAM" id="MobiDB-lite"/>
    </source>
</evidence>
<keyword evidence="3" id="KW-0551">Lipid droplet</keyword>
<protein>
    <submittedName>
        <fullName evidence="6">Uncharacterized protein</fullName>
    </submittedName>
</protein>
<dbReference type="PANTHER" id="PTHR14024">
    <property type="entry name" value="PERILIPIN"/>
    <property type="match status" value="1"/>
</dbReference>
<dbReference type="VEuPathDB" id="VectorBase:ASTEI00476"/>
<dbReference type="EnsemblMetazoa" id="ASTEI00476-RA">
    <property type="protein sequence ID" value="ASTEI00476-PA"/>
    <property type="gene ID" value="ASTEI00476"/>
</dbReference>
<evidence type="ECO:0000256" key="1">
    <source>
        <dbReference type="ARBA" id="ARBA00004502"/>
    </source>
</evidence>
<dbReference type="OMA" id="GQCNPKT"/>
<dbReference type="AlphaFoldDB" id="A0A182XW90"/>
<evidence type="ECO:0000256" key="4">
    <source>
        <dbReference type="PIRNR" id="PIRNR036881"/>
    </source>
</evidence>
<evidence type="ECO:0000313" key="7">
    <source>
        <dbReference type="Proteomes" id="UP000076408"/>
    </source>
</evidence>
<evidence type="ECO:0000256" key="3">
    <source>
        <dbReference type="ARBA" id="ARBA00022677"/>
    </source>
</evidence>
<dbReference type="VEuPathDB" id="VectorBase:ASTEI20_036125"/>
<evidence type="ECO:0000256" key="2">
    <source>
        <dbReference type="ARBA" id="ARBA00006311"/>
    </source>
</evidence>
<dbReference type="PANTHER" id="PTHR14024:SF49">
    <property type="entry name" value="LIPID STORAGE DROPLETS SURFACE-BINDING PROTEIN 1"/>
    <property type="match status" value="1"/>
</dbReference>
<dbReference type="GO" id="GO:0010890">
    <property type="term" value="P:positive regulation of triglyceride storage"/>
    <property type="evidence" value="ECO:0007669"/>
    <property type="project" value="TreeGrafter"/>
</dbReference>
<reference evidence="7" key="1">
    <citation type="journal article" date="2014" name="Genome Biol.">
        <title>Genome analysis of a major urban malaria vector mosquito, Anopheles stephensi.</title>
        <authorList>
            <person name="Jiang X."/>
            <person name="Peery A."/>
            <person name="Hall A.B."/>
            <person name="Sharma A."/>
            <person name="Chen X.G."/>
            <person name="Waterhouse R.M."/>
            <person name="Komissarov A."/>
            <person name="Riehle M.M."/>
            <person name="Shouche Y."/>
            <person name="Sharakhova M.V."/>
            <person name="Lawson D."/>
            <person name="Pakpour N."/>
            <person name="Arensburger P."/>
            <person name="Davidson V.L."/>
            <person name="Eiglmeier K."/>
            <person name="Emrich S."/>
            <person name="George P."/>
            <person name="Kennedy R.C."/>
            <person name="Mane S.P."/>
            <person name="Maslen G."/>
            <person name="Oringanje C."/>
            <person name="Qi Y."/>
            <person name="Settlage R."/>
            <person name="Tojo M."/>
            <person name="Tubio J.M."/>
            <person name="Unger M.F."/>
            <person name="Wang B."/>
            <person name="Vernick K.D."/>
            <person name="Ribeiro J.M."/>
            <person name="James A.A."/>
            <person name="Michel K."/>
            <person name="Riehle M.A."/>
            <person name="Luckhart S."/>
            <person name="Sharakhov I.V."/>
            <person name="Tu Z."/>
        </authorList>
    </citation>
    <scope>NUCLEOTIDE SEQUENCE [LARGE SCALE GENOMIC DNA]</scope>
    <source>
        <strain evidence="7">Indian</strain>
    </source>
</reference>
<feature type="compositionally biased region" description="Polar residues" evidence="5">
    <location>
        <begin position="408"/>
        <end position="423"/>
    </location>
</feature>
<proteinExistence type="inferred from homology"/>
<dbReference type="PIRSF" id="PIRSF036881">
    <property type="entry name" value="PAT"/>
    <property type="match status" value="1"/>
</dbReference>
<dbReference type="Proteomes" id="UP000076408">
    <property type="component" value="Unassembled WGS sequence"/>
</dbReference>
<dbReference type="GO" id="GO:0005829">
    <property type="term" value="C:cytosol"/>
    <property type="evidence" value="ECO:0007669"/>
    <property type="project" value="TreeGrafter"/>
</dbReference>
<comment type="subcellular location">
    <subcellularLocation>
        <location evidence="1">Lipid droplet</location>
    </subcellularLocation>
</comment>
<sequence length="423" mass="48069">MVQRQLKRQHSGLPQMESLSRFSSIPVVETGIKTAGSVYERVKTSNGLLTWGFETAESITYALIDSLRPATKMIQGPLHQLDSIMCKSLDLVEQKVPSMYLPPEMMFWNTKEYMSDHLMKPVLSRANSMKNLGHAVLESRVSNYAAGRIDGALVVCDKYVERYLPTEPQDQPDSCSAVTQADDSNQMHVVQTFHRGQQLSRKLKRRLTFRTRQELSALKKQSTEAVHVVAYAAELIATNPREAMQKAIELWRYLSKDEPENQARPRTLEQLAVLLTRESARKMVHLINFVTGAVTRVPKAIRAQTREIVHHFLFATEQLMKTVHLEKAKAATLSEASGLVHRIQHTYDDLQNQTNLALHGQLSLANIDRHDFIHWLLLKVERLAVFLSGRLEAEKITTSGNPRRRIQPRTNSNPMNSNINGVY</sequence>
<dbReference type="STRING" id="30069.A0A182XW90"/>
<dbReference type="InterPro" id="IPR004279">
    <property type="entry name" value="Perilipin"/>
</dbReference>
<dbReference type="GO" id="GO:0005811">
    <property type="term" value="C:lipid droplet"/>
    <property type="evidence" value="ECO:0007669"/>
    <property type="project" value="UniProtKB-SubCell"/>
</dbReference>
<evidence type="ECO:0000313" key="6">
    <source>
        <dbReference type="EnsemblMetazoa" id="ASTEI00476-PA"/>
    </source>
</evidence>
<name>A0A182XW90_ANOST</name>
<comment type="similarity">
    <text evidence="2 4">Belongs to the perilipin family.</text>
</comment>
<organism evidence="6 7">
    <name type="scientific">Anopheles stephensi</name>
    <name type="common">Indo-Pakistan malaria mosquito</name>
    <dbReference type="NCBI Taxonomy" id="30069"/>
    <lineage>
        <taxon>Eukaryota</taxon>
        <taxon>Metazoa</taxon>
        <taxon>Ecdysozoa</taxon>
        <taxon>Arthropoda</taxon>
        <taxon>Hexapoda</taxon>
        <taxon>Insecta</taxon>
        <taxon>Pterygota</taxon>
        <taxon>Neoptera</taxon>
        <taxon>Endopterygota</taxon>
        <taxon>Diptera</taxon>
        <taxon>Nematocera</taxon>
        <taxon>Culicoidea</taxon>
        <taxon>Culicidae</taxon>
        <taxon>Anophelinae</taxon>
        <taxon>Anopheles</taxon>
    </lineage>
</organism>
<dbReference type="VEuPathDB" id="VectorBase:ASTE010675"/>
<dbReference type="GO" id="GO:0019915">
    <property type="term" value="P:lipid storage"/>
    <property type="evidence" value="ECO:0007669"/>
    <property type="project" value="TreeGrafter"/>
</dbReference>
<dbReference type="Pfam" id="PF03036">
    <property type="entry name" value="Perilipin"/>
    <property type="match status" value="1"/>
</dbReference>
<reference evidence="6" key="2">
    <citation type="submission" date="2020-05" db="UniProtKB">
        <authorList>
            <consortium name="EnsemblMetazoa"/>
        </authorList>
    </citation>
    <scope>IDENTIFICATION</scope>
    <source>
        <strain evidence="6">Indian</strain>
    </source>
</reference>
<keyword evidence="7" id="KW-1185">Reference proteome</keyword>
<accession>A0A182XW90</accession>
<feature type="region of interest" description="Disordered" evidence="5">
    <location>
        <begin position="400"/>
        <end position="423"/>
    </location>
</feature>